<reference evidence="2 3" key="1">
    <citation type="submission" date="2019-03" db="EMBL/GenBank/DDBJ databases">
        <title>Deep-cultivation of Planctomycetes and their phenomic and genomic characterization uncovers novel biology.</title>
        <authorList>
            <person name="Wiegand S."/>
            <person name="Jogler M."/>
            <person name="Boedeker C."/>
            <person name="Pinto D."/>
            <person name="Vollmers J."/>
            <person name="Rivas-Marin E."/>
            <person name="Kohn T."/>
            <person name="Peeters S.H."/>
            <person name="Heuer A."/>
            <person name="Rast P."/>
            <person name="Oberbeckmann S."/>
            <person name="Bunk B."/>
            <person name="Jeske O."/>
            <person name="Meyerdierks A."/>
            <person name="Storesund J.E."/>
            <person name="Kallscheuer N."/>
            <person name="Luecker S."/>
            <person name="Lage O.M."/>
            <person name="Pohl T."/>
            <person name="Merkel B.J."/>
            <person name="Hornburger P."/>
            <person name="Mueller R.-W."/>
            <person name="Bruemmer F."/>
            <person name="Labrenz M."/>
            <person name="Spormann A.M."/>
            <person name="Op den Camp H."/>
            <person name="Overmann J."/>
            <person name="Amann R."/>
            <person name="Jetten M.S.M."/>
            <person name="Mascher T."/>
            <person name="Medema M.H."/>
            <person name="Devos D.P."/>
            <person name="Kaster A.-K."/>
            <person name="Ovreas L."/>
            <person name="Rohde M."/>
            <person name="Galperin M.Y."/>
            <person name="Jogler C."/>
        </authorList>
    </citation>
    <scope>NUCLEOTIDE SEQUENCE [LARGE SCALE GENOMIC DNA]</scope>
    <source>
        <strain evidence="2 3">V144</strain>
    </source>
</reference>
<keyword evidence="1" id="KW-1133">Transmembrane helix</keyword>
<protein>
    <submittedName>
        <fullName evidence="2">Inner membrane protein YhaI</fullName>
    </submittedName>
</protein>
<dbReference type="KEGG" id="gaw:V144x_19060"/>
<dbReference type="InterPro" id="IPR008523">
    <property type="entry name" value="DUF805"/>
</dbReference>
<feature type="transmembrane region" description="Helical" evidence="1">
    <location>
        <begin position="47"/>
        <end position="68"/>
    </location>
</feature>
<dbReference type="PANTHER" id="PTHR34980">
    <property type="entry name" value="INNER MEMBRANE PROTEIN-RELATED-RELATED"/>
    <property type="match status" value="1"/>
</dbReference>
<keyword evidence="1" id="KW-0812">Transmembrane</keyword>
<dbReference type="GO" id="GO:0005886">
    <property type="term" value="C:plasma membrane"/>
    <property type="evidence" value="ECO:0007669"/>
    <property type="project" value="TreeGrafter"/>
</dbReference>
<dbReference type="EMBL" id="CP037920">
    <property type="protein sequence ID" value="QDT96449.1"/>
    <property type="molecule type" value="Genomic_DNA"/>
</dbReference>
<keyword evidence="1" id="KW-0472">Membrane</keyword>
<accession>A0A517VTZ5</accession>
<dbReference type="RefSeq" id="WP_144984583.1">
    <property type="nucleotide sequence ID" value="NZ_CP037920.1"/>
</dbReference>
<evidence type="ECO:0000313" key="3">
    <source>
        <dbReference type="Proteomes" id="UP000318704"/>
    </source>
</evidence>
<feature type="transmembrane region" description="Helical" evidence="1">
    <location>
        <begin position="21"/>
        <end position="41"/>
    </location>
</feature>
<dbReference type="AlphaFoldDB" id="A0A517VTZ5"/>
<feature type="transmembrane region" description="Helical" evidence="1">
    <location>
        <begin position="80"/>
        <end position="101"/>
    </location>
</feature>
<name>A0A517VTZ5_9PLAN</name>
<dbReference type="Pfam" id="PF05656">
    <property type="entry name" value="DUF805"/>
    <property type="match status" value="1"/>
</dbReference>
<sequence length="119" mass="13330">MNWYLGVLKKYAEFNGRARRMEYWMFTLFNIIIAIVLNVLVGAVGEPILMALPVLYSLFVFIPGIAVTVRRLHDTGRSGWWILIVFVPLIGGLVLLVFMIIEGEAGDNAYGSNPKVVVT</sequence>
<proteinExistence type="predicted"/>
<evidence type="ECO:0000313" key="2">
    <source>
        <dbReference type="EMBL" id="QDT96449.1"/>
    </source>
</evidence>
<organism evidence="2 3">
    <name type="scientific">Gimesia aquarii</name>
    <dbReference type="NCBI Taxonomy" id="2527964"/>
    <lineage>
        <taxon>Bacteria</taxon>
        <taxon>Pseudomonadati</taxon>
        <taxon>Planctomycetota</taxon>
        <taxon>Planctomycetia</taxon>
        <taxon>Planctomycetales</taxon>
        <taxon>Planctomycetaceae</taxon>
        <taxon>Gimesia</taxon>
    </lineage>
</organism>
<gene>
    <name evidence="2" type="primary">yhaI</name>
    <name evidence="2" type="ORF">V144x_19060</name>
</gene>
<dbReference type="Proteomes" id="UP000318704">
    <property type="component" value="Chromosome"/>
</dbReference>
<dbReference type="PANTHER" id="PTHR34980:SF2">
    <property type="entry name" value="INNER MEMBRANE PROTEIN YHAH-RELATED"/>
    <property type="match status" value="1"/>
</dbReference>
<evidence type="ECO:0000256" key="1">
    <source>
        <dbReference type="SAM" id="Phobius"/>
    </source>
</evidence>